<organism evidence="1">
    <name type="scientific">marine sediment metagenome</name>
    <dbReference type="NCBI Taxonomy" id="412755"/>
    <lineage>
        <taxon>unclassified sequences</taxon>
        <taxon>metagenomes</taxon>
        <taxon>ecological metagenomes</taxon>
    </lineage>
</organism>
<sequence length="273" mass="31992">MLEKEGIEVGIDTFTPSLFEQINNYDSNINILIGAKKFIEGWDSWRVCSMGLLNIGKGEGPQIIQLFGRGVRLKGKELSLKRSNENKDEIKSLETLNIFGLNADYINIFLETVKKEGLGEEEEITIPIKKYFDRPKWKKLYTLKTDKGFYFTNTYINLEINEHILGNIKIDIRPRMSLAHGLDTSMAKLEDEPIDLNLSKYFLDSIELLNWEEIYLKIIEFKIAKDFYNLEIKKEKLREIIRKQDYKIYAFVEQIKLKSFTDLKNIEEIVLMI</sequence>
<comment type="caution">
    <text evidence="1">The sequence shown here is derived from an EMBL/GenBank/DDBJ whole genome shotgun (WGS) entry which is preliminary data.</text>
</comment>
<gene>
    <name evidence="1" type="ORF">S03H2_28000</name>
</gene>
<name>X1HI25_9ZZZZ</name>
<dbReference type="EMBL" id="BARU01016860">
    <property type="protein sequence ID" value="GAH53454.1"/>
    <property type="molecule type" value="Genomic_DNA"/>
</dbReference>
<protein>
    <submittedName>
        <fullName evidence="1">Uncharacterized protein</fullName>
    </submittedName>
</protein>
<dbReference type="AlphaFoldDB" id="X1HI25"/>
<feature type="non-terminal residue" evidence="1">
    <location>
        <position position="273"/>
    </location>
</feature>
<evidence type="ECO:0000313" key="1">
    <source>
        <dbReference type="EMBL" id="GAH53454.1"/>
    </source>
</evidence>
<reference evidence="1" key="1">
    <citation type="journal article" date="2014" name="Front. Microbiol.">
        <title>High frequency of phylogenetically diverse reductive dehalogenase-homologous genes in deep subseafloor sedimentary metagenomes.</title>
        <authorList>
            <person name="Kawai M."/>
            <person name="Futagami T."/>
            <person name="Toyoda A."/>
            <person name="Takaki Y."/>
            <person name="Nishi S."/>
            <person name="Hori S."/>
            <person name="Arai W."/>
            <person name="Tsubouchi T."/>
            <person name="Morono Y."/>
            <person name="Uchiyama I."/>
            <person name="Ito T."/>
            <person name="Fujiyama A."/>
            <person name="Inagaki F."/>
            <person name="Takami H."/>
        </authorList>
    </citation>
    <scope>NUCLEOTIDE SEQUENCE</scope>
    <source>
        <strain evidence="1">Expedition CK06-06</strain>
    </source>
</reference>
<proteinExistence type="predicted"/>
<accession>X1HI25</accession>